<evidence type="ECO:0000313" key="3">
    <source>
        <dbReference type="Proteomes" id="UP001139474"/>
    </source>
</evidence>
<accession>A0A9X2G1B9</accession>
<protein>
    <submittedName>
        <fullName evidence="2">Alpha/beta hydrolase family protein</fullName>
    </submittedName>
</protein>
<keyword evidence="3" id="KW-1185">Reference proteome</keyword>
<dbReference type="AlphaFoldDB" id="A0A9X2G1B9"/>
<dbReference type="Proteomes" id="UP001139474">
    <property type="component" value="Unassembled WGS sequence"/>
</dbReference>
<proteinExistence type="predicted"/>
<dbReference type="InterPro" id="IPR022529">
    <property type="entry name" value="DUF3530"/>
</dbReference>
<reference evidence="2" key="1">
    <citation type="submission" date="2022-06" db="EMBL/GenBank/DDBJ databases">
        <title>Idiomarina rhizosphaerae M1R2S28.</title>
        <authorList>
            <person name="Sun J.-Q."/>
            <person name="Li L.-F."/>
        </authorList>
    </citation>
    <scope>NUCLEOTIDE SEQUENCE</scope>
    <source>
        <strain evidence="2">M1R2S28</strain>
    </source>
</reference>
<dbReference type="GO" id="GO:0016787">
    <property type="term" value="F:hydrolase activity"/>
    <property type="evidence" value="ECO:0007669"/>
    <property type="project" value="UniProtKB-KW"/>
</dbReference>
<comment type="caution">
    <text evidence="2">The sequence shown here is derived from an EMBL/GenBank/DDBJ whole genome shotgun (WGS) entry which is preliminary data.</text>
</comment>
<keyword evidence="2" id="KW-0378">Hydrolase</keyword>
<dbReference type="EMBL" id="JAMZDE010000006">
    <property type="protein sequence ID" value="MCP1339411.1"/>
    <property type="molecule type" value="Genomic_DNA"/>
</dbReference>
<dbReference type="Pfam" id="PF12048">
    <property type="entry name" value="DUF3530"/>
    <property type="match status" value="1"/>
</dbReference>
<evidence type="ECO:0000313" key="2">
    <source>
        <dbReference type="EMBL" id="MCP1339411.1"/>
    </source>
</evidence>
<gene>
    <name evidence="2" type="ORF">NJR55_07360</name>
</gene>
<feature type="chain" id="PRO_5040832206" evidence="1">
    <location>
        <begin position="21"/>
        <end position="262"/>
    </location>
</feature>
<sequence>MKRYLLLLLLTPVFISPAVSQDDLERYLPQNQLHWLTGNDDERYLALKKEYLQAFERGQMVLLPDWYYHPLQSFYIRPIYENAPDFGWTTWALTPPDHDIRTDNLQTPATTTHFPEAADEEVFTPPVNALQQRMTLLLDETLDRPGFSVWVVEGITADIALRLLEREPSIMPDAIVLVNAYVPQFQYNRALAERISQSQLPVLDISSAEANRWVSEHWALRKKLANKYQHPAYRQRQLVNSGNTGQRELISTIKGWLEFHGF</sequence>
<evidence type="ECO:0000256" key="1">
    <source>
        <dbReference type="SAM" id="SignalP"/>
    </source>
</evidence>
<dbReference type="RefSeq" id="WP_253619189.1">
    <property type="nucleotide sequence ID" value="NZ_JAMZDE010000006.1"/>
</dbReference>
<name>A0A9X2G1B9_9GAMM</name>
<organism evidence="2 3">
    <name type="scientific">Idiomarina rhizosphaerae</name>
    <dbReference type="NCBI Taxonomy" id="2961572"/>
    <lineage>
        <taxon>Bacteria</taxon>
        <taxon>Pseudomonadati</taxon>
        <taxon>Pseudomonadota</taxon>
        <taxon>Gammaproteobacteria</taxon>
        <taxon>Alteromonadales</taxon>
        <taxon>Idiomarinaceae</taxon>
        <taxon>Idiomarina</taxon>
    </lineage>
</organism>
<keyword evidence="1" id="KW-0732">Signal</keyword>
<feature type="signal peptide" evidence="1">
    <location>
        <begin position="1"/>
        <end position="20"/>
    </location>
</feature>